<organism evidence="2">
    <name type="scientific">Ananas comosus var. bracteatus</name>
    <name type="common">red pineapple</name>
    <dbReference type="NCBI Taxonomy" id="296719"/>
    <lineage>
        <taxon>Eukaryota</taxon>
        <taxon>Viridiplantae</taxon>
        <taxon>Streptophyta</taxon>
        <taxon>Embryophyta</taxon>
        <taxon>Tracheophyta</taxon>
        <taxon>Spermatophyta</taxon>
        <taxon>Magnoliopsida</taxon>
        <taxon>Liliopsida</taxon>
        <taxon>Poales</taxon>
        <taxon>Bromeliaceae</taxon>
        <taxon>Bromelioideae</taxon>
        <taxon>Ananas</taxon>
    </lineage>
</organism>
<protein>
    <recommendedName>
        <fullName evidence="3">Glycosyl hydrolase family 32 N-terminal domain-containing protein</fullName>
    </recommendedName>
</protein>
<feature type="compositionally biased region" description="Pro residues" evidence="1">
    <location>
        <begin position="55"/>
        <end position="71"/>
    </location>
</feature>
<dbReference type="EMBL" id="LR862145">
    <property type="protein sequence ID" value="CAD1826502.1"/>
    <property type="molecule type" value="Genomic_DNA"/>
</dbReference>
<evidence type="ECO:0000256" key="1">
    <source>
        <dbReference type="SAM" id="MobiDB-lite"/>
    </source>
</evidence>
<dbReference type="Gene3D" id="2.115.10.20">
    <property type="entry name" value="Glycosyl hydrolase domain, family 43"/>
    <property type="match status" value="1"/>
</dbReference>
<feature type="region of interest" description="Disordered" evidence="1">
    <location>
        <begin position="1"/>
        <end position="78"/>
    </location>
</feature>
<name>A0A6V7P6U8_ANACO</name>
<feature type="compositionally biased region" description="Low complexity" evidence="1">
    <location>
        <begin position="1"/>
        <end position="14"/>
    </location>
</feature>
<feature type="compositionally biased region" description="Polar residues" evidence="1">
    <location>
        <begin position="39"/>
        <end position="48"/>
    </location>
</feature>
<proteinExistence type="predicted"/>
<evidence type="ECO:0008006" key="3">
    <source>
        <dbReference type="Google" id="ProtNLM"/>
    </source>
</evidence>
<dbReference type="PANTHER" id="PTHR35279">
    <property type="match status" value="1"/>
</dbReference>
<dbReference type="PANTHER" id="PTHR35279:SF1">
    <property type="entry name" value="ARABINANASE_LEVANSUCRASE_INVERTASE"/>
    <property type="match status" value="1"/>
</dbReference>
<sequence>MTMLSASLRSALSHRSLRTPKTWPPQQLRWPHTAPRPQTLASKPQQPFRSKPSHDAPPPPQSYGPRSPRPPLARRRSEIPAVHLVPTLRWPGVRRRPHRPLLLGLPRGRLPVVERYLTDASERWLMWYHGLGPRGGADAVGIAVSNNGVHWERGSGDVASGDDVGRVMGQSTDWWAFDTERVRPSDVLIMSSAKLRTPGAVYWLYYTGFGPEKVAFPNAAPSENGVSKSLRGSP</sequence>
<evidence type="ECO:0000313" key="2">
    <source>
        <dbReference type="EMBL" id="CAD1826502.1"/>
    </source>
</evidence>
<dbReference type="InterPro" id="IPR023296">
    <property type="entry name" value="Glyco_hydro_beta-prop_sf"/>
</dbReference>
<dbReference type="SUPFAM" id="SSF75005">
    <property type="entry name" value="Arabinanase/levansucrase/invertase"/>
    <property type="match status" value="1"/>
</dbReference>
<dbReference type="AlphaFoldDB" id="A0A6V7P6U8"/>
<reference evidence="2" key="1">
    <citation type="submission" date="2020-07" db="EMBL/GenBank/DDBJ databases">
        <authorList>
            <person name="Lin J."/>
        </authorList>
    </citation>
    <scope>NUCLEOTIDE SEQUENCE</scope>
</reference>
<gene>
    <name evidence="2" type="ORF">CB5_LOCUS9713</name>
</gene>
<accession>A0A6V7P6U8</accession>